<accession>A0A1I3GWK7</accession>
<name>A0A1I3GWK7_9BURK</name>
<dbReference type="STRING" id="420953.SAMN05192543_102724"/>
<dbReference type="InterPro" id="IPR032633">
    <property type="entry name" value="ThiJ-like"/>
</dbReference>
<dbReference type="OrthoDB" id="9792284at2"/>
<organism evidence="1 2">
    <name type="scientific">Paraburkholderia megapolitana</name>
    <dbReference type="NCBI Taxonomy" id="420953"/>
    <lineage>
        <taxon>Bacteria</taxon>
        <taxon>Pseudomonadati</taxon>
        <taxon>Pseudomonadota</taxon>
        <taxon>Betaproteobacteria</taxon>
        <taxon>Burkholderiales</taxon>
        <taxon>Burkholderiaceae</taxon>
        <taxon>Paraburkholderia</taxon>
    </lineage>
</organism>
<dbReference type="PANTHER" id="PTHR43068">
    <property type="entry name" value="SLR1854 PROTEIN"/>
    <property type="match status" value="1"/>
</dbReference>
<protein>
    <submittedName>
        <fullName evidence="1">ThiJ/PfpI family-like</fullName>
    </submittedName>
</protein>
<dbReference type="AlphaFoldDB" id="A0A1I3GWK7"/>
<sequence length="305" mass="34132">MTANAAQCTTAHILMPLPSRDSDPSEVAVSWQILRARGHRVSFATPDGRPAECDPLMIDGRGLDPWGWVPGLRCLPLVGLILRARRDARNAYAQLRADTAFQNPLRWDAIDIANFDGLLLAGGHRARGMREYLESEQLQAVTAACFAAEMPIAAICHGVLLAARSRRPDGRSVLYGLRTTALTWALEHKAASLTRFTRFWDPDYYRTYSESPGQPAGYMSVQQEVTRELARPEDFLDVPRDAPDYRSKTDGIARDSDSDERPAFVVRDGRYVSARWPGDVHRFAREYAELLEECALTKTQPRISS</sequence>
<evidence type="ECO:0000313" key="2">
    <source>
        <dbReference type="Proteomes" id="UP000199548"/>
    </source>
</evidence>
<keyword evidence="2" id="KW-1185">Reference proteome</keyword>
<dbReference type="RefSeq" id="WP_091010565.1">
    <property type="nucleotide sequence ID" value="NZ_CP041745.1"/>
</dbReference>
<dbReference type="SUPFAM" id="SSF52317">
    <property type="entry name" value="Class I glutamine amidotransferase-like"/>
    <property type="match status" value="1"/>
</dbReference>
<dbReference type="Gene3D" id="3.40.50.880">
    <property type="match status" value="1"/>
</dbReference>
<gene>
    <name evidence="1" type="ORF">SAMN05192543_102724</name>
</gene>
<dbReference type="InterPro" id="IPR029062">
    <property type="entry name" value="Class_I_gatase-like"/>
</dbReference>
<proteinExistence type="predicted"/>
<dbReference type="Pfam" id="PF17124">
    <property type="entry name" value="ThiJ_like"/>
    <property type="match status" value="1"/>
</dbReference>
<evidence type="ECO:0000313" key="1">
    <source>
        <dbReference type="EMBL" id="SFI27779.1"/>
    </source>
</evidence>
<dbReference type="EMBL" id="FOQU01000002">
    <property type="protein sequence ID" value="SFI27779.1"/>
    <property type="molecule type" value="Genomic_DNA"/>
</dbReference>
<dbReference type="Proteomes" id="UP000199548">
    <property type="component" value="Unassembled WGS sequence"/>
</dbReference>
<dbReference type="PANTHER" id="PTHR43068:SF1">
    <property type="entry name" value="SLR1854 PROTEIN"/>
    <property type="match status" value="1"/>
</dbReference>
<reference evidence="1 2" key="1">
    <citation type="submission" date="2016-10" db="EMBL/GenBank/DDBJ databases">
        <authorList>
            <person name="de Groot N.N."/>
        </authorList>
    </citation>
    <scope>NUCLEOTIDE SEQUENCE [LARGE SCALE GENOMIC DNA]</scope>
    <source>
        <strain evidence="1 2">LMG 23650</strain>
    </source>
</reference>